<feature type="compositionally biased region" description="Basic and acidic residues" evidence="1">
    <location>
        <begin position="82"/>
        <end position="91"/>
    </location>
</feature>
<gene>
    <name evidence="2" type="ORF">Pcinc_043861</name>
</gene>
<dbReference type="AlphaFoldDB" id="A0AAE1BGY1"/>
<feature type="compositionally biased region" description="Polar residues" evidence="1">
    <location>
        <begin position="93"/>
        <end position="105"/>
    </location>
</feature>
<accession>A0AAE1BGY1</accession>
<evidence type="ECO:0000313" key="2">
    <source>
        <dbReference type="EMBL" id="KAK3849384.1"/>
    </source>
</evidence>
<feature type="region of interest" description="Disordered" evidence="1">
    <location>
        <begin position="1"/>
        <end position="25"/>
    </location>
</feature>
<dbReference type="Proteomes" id="UP001286313">
    <property type="component" value="Unassembled WGS sequence"/>
</dbReference>
<feature type="region of interest" description="Disordered" evidence="1">
    <location>
        <begin position="82"/>
        <end position="105"/>
    </location>
</feature>
<protein>
    <submittedName>
        <fullName evidence="2">Uncharacterized protein</fullName>
    </submittedName>
</protein>
<keyword evidence="3" id="KW-1185">Reference proteome</keyword>
<evidence type="ECO:0000256" key="1">
    <source>
        <dbReference type="SAM" id="MobiDB-lite"/>
    </source>
</evidence>
<organism evidence="2 3">
    <name type="scientific">Petrolisthes cinctipes</name>
    <name type="common">Flat porcelain crab</name>
    <dbReference type="NCBI Taxonomy" id="88211"/>
    <lineage>
        <taxon>Eukaryota</taxon>
        <taxon>Metazoa</taxon>
        <taxon>Ecdysozoa</taxon>
        <taxon>Arthropoda</taxon>
        <taxon>Crustacea</taxon>
        <taxon>Multicrustacea</taxon>
        <taxon>Malacostraca</taxon>
        <taxon>Eumalacostraca</taxon>
        <taxon>Eucarida</taxon>
        <taxon>Decapoda</taxon>
        <taxon>Pleocyemata</taxon>
        <taxon>Anomura</taxon>
        <taxon>Galatheoidea</taxon>
        <taxon>Porcellanidae</taxon>
        <taxon>Petrolisthes</taxon>
    </lineage>
</organism>
<name>A0AAE1BGY1_PETCI</name>
<sequence length="105" mass="12244">MKVQTKHASVHSLHHEQTTKCLEDIPRKSPETLSIDTKDVVHPNSDKLVHNIKTQCQDFVKRLEDIPISFYEHIRKHIMKEDASHQLEKSKLHNSSSKETTLLIR</sequence>
<reference evidence="2" key="1">
    <citation type="submission" date="2023-10" db="EMBL/GenBank/DDBJ databases">
        <title>Genome assemblies of two species of porcelain crab, Petrolisthes cinctipes and Petrolisthes manimaculis (Anomura: Porcellanidae).</title>
        <authorList>
            <person name="Angst P."/>
        </authorList>
    </citation>
    <scope>NUCLEOTIDE SEQUENCE</scope>
    <source>
        <strain evidence="2">PB745_01</strain>
        <tissue evidence="2">Gill</tissue>
    </source>
</reference>
<feature type="compositionally biased region" description="Basic and acidic residues" evidence="1">
    <location>
        <begin position="13"/>
        <end position="25"/>
    </location>
</feature>
<proteinExistence type="predicted"/>
<dbReference type="EMBL" id="JAWQEG010008960">
    <property type="protein sequence ID" value="KAK3849384.1"/>
    <property type="molecule type" value="Genomic_DNA"/>
</dbReference>
<evidence type="ECO:0000313" key="3">
    <source>
        <dbReference type="Proteomes" id="UP001286313"/>
    </source>
</evidence>
<comment type="caution">
    <text evidence="2">The sequence shown here is derived from an EMBL/GenBank/DDBJ whole genome shotgun (WGS) entry which is preliminary data.</text>
</comment>